<dbReference type="AlphaFoldDB" id="E4ZPT3"/>
<name>E4ZPT3_LEPMJ</name>
<sequence length="43" mass="5078">MLALDIFWNSLILWGSPMILWKSLTLLKQHTDRARTTSVNFRC</sequence>
<dbReference type="HOGENOM" id="CLU_3242297_0_0_1"/>
<reference evidence="2" key="1">
    <citation type="journal article" date="2011" name="Nat. Commun.">
        <title>Effector diversification within compartments of the Leptosphaeria maculans genome affected by Repeat-Induced Point mutations.</title>
        <authorList>
            <person name="Rouxel T."/>
            <person name="Grandaubert J."/>
            <person name="Hane J.K."/>
            <person name="Hoede C."/>
            <person name="van de Wouw A.P."/>
            <person name="Couloux A."/>
            <person name="Dominguez V."/>
            <person name="Anthouard V."/>
            <person name="Bally P."/>
            <person name="Bourras S."/>
            <person name="Cozijnsen A.J."/>
            <person name="Ciuffetti L.M."/>
            <person name="Degrave A."/>
            <person name="Dilmaghani A."/>
            <person name="Duret L."/>
            <person name="Fudal I."/>
            <person name="Goodwin S.B."/>
            <person name="Gout L."/>
            <person name="Glaser N."/>
            <person name="Linglin J."/>
            <person name="Kema G.H.J."/>
            <person name="Lapalu N."/>
            <person name="Lawrence C.B."/>
            <person name="May K."/>
            <person name="Meyer M."/>
            <person name="Ollivier B."/>
            <person name="Poulain J."/>
            <person name="Schoch C.L."/>
            <person name="Simon A."/>
            <person name="Spatafora J.W."/>
            <person name="Stachowiak A."/>
            <person name="Turgeon B.G."/>
            <person name="Tyler B.M."/>
            <person name="Vincent D."/>
            <person name="Weissenbach J."/>
            <person name="Amselem J."/>
            <person name="Quesneville H."/>
            <person name="Oliver R.P."/>
            <person name="Wincker P."/>
            <person name="Balesdent M.-H."/>
            <person name="Howlett B.J."/>
        </authorList>
    </citation>
    <scope>NUCLEOTIDE SEQUENCE [LARGE SCALE GENOMIC DNA]</scope>
    <source>
        <strain evidence="2">JN3 / isolate v23.1.3 / race Av1-4-5-6-7-8</strain>
    </source>
</reference>
<proteinExistence type="predicted"/>
<evidence type="ECO:0000313" key="1">
    <source>
        <dbReference type="EMBL" id="CBX93468.1"/>
    </source>
</evidence>
<accession>E4ZPT3</accession>
<evidence type="ECO:0000313" key="2">
    <source>
        <dbReference type="Proteomes" id="UP000002668"/>
    </source>
</evidence>
<organism evidence="2">
    <name type="scientific">Leptosphaeria maculans (strain JN3 / isolate v23.1.3 / race Av1-4-5-6-7-8)</name>
    <name type="common">Blackleg fungus</name>
    <name type="synonym">Phoma lingam</name>
    <dbReference type="NCBI Taxonomy" id="985895"/>
    <lineage>
        <taxon>Eukaryota</taxon>
        <taxon>Fungi</taxon>
        <taxon>Dikarya</taxon>
        <taxon>Ascomycota</taxon>
        <taxon>Pezizomycotina</taxon>
        <taxon>Dothideomycetes</taxon>
        <taxon>Pleosporomycetidae</taxon>
        <taxon>Pleosporales</taxon>
        <taxon>Pleosporineae</taxon>
        <taxon>Leptosphaeriaceae</taxon>
        <taxon>Plenodomus</taxon>
        <taxon>Plenodomus lingam/Leptosphaeria maculans species complex</taxon>
    </lineage>
</organism>
<protein>
    <submittedName>
        <fullName evidence="1">Predicted protein</fullName>
    </submittedName>
</protein>
<dbReference type="Proteomes" id="UP000002668">
    <property type="component" value="Genome"/>
</dbReference>
<keyword evidence="2" id="KW-1185">Reference proteome</keyword>
<dbReference type="EMBL" id="FP929105">
    <property type="protein sequence ID" value="CBX93468.1"/>
    <property type="molecule type" value="Genomic_DNA"/>
</dbReference>
<dbReference type="VEuPathDB" id="FungiDB:LEMA_uP043690.1"/>
<gene>
    <name evidence="1" type="ORF">LEMA_uP043690.1</name>
</gene>
<dbReference type="InParanoid" id="E4ZPT3"/>